<gene>
    <name evidence="1" type="ORF">SAMN05421736_102226</name>
</gene>
<dbReference type="Gene3D" id="1.10.287.760">
    <property type="entry name" value="YqgQ-like"/>
    <property type="match status" value="1"/>
</dbReference>
<dbReference type="AlphaFoldDB" id="A0A1H3KQP1"/>
<accession>A0A1H3KQP1</accession>
<protein>
    <submittedName>
        <fullName evidence="1">Uncharacterized protein YqgQ</fullName>
    </submittedName>
</protein>
<dbReference type="InterPro" id="IPR009256">
    <property type="entry name" value="YqgQ-like"/>
</dbReference>
<dbReference type="Proteomes" id="UP000198935">
    <property type="component" value="Unassembled WGS sequence"/>
</dbReference>
<name>A0A1H3KQP1_9BACI</name>
<sequence>MTFYDLQQMLKKFGTIIYTGTRIGDLDLMEEELKELYRLGIIDPDVYRDGLLVVKNERQAEISKNNVQK</sequence>
<evidence type="ECO:0000313" key="1">
    <source>
        <dbReference type="EMBL" id="SDY54497.1"/>
    </source>
</evidence>
<dbReference type="SUPFAM" id="SSF158379">
    <property type="entry name" value="YqgQ-like"/>
    <property type="match status" value="1"/>
</dbReference>
<keyword evidence="2" id="KW-1185">Reference proteome</keyword>
<evidence type="ECO:0000313" key="2">
    <source>
        <dbReference type="Proteomes" id="UP000198935"/>
    </source>
</evidence>
<dbReference type="Pfam" id="PF06014">
    <property type="entry name" value="YqgQ-like"/>
    <property type="match status" value="1"/>
</dbReference>
<dbReference type="OrthoDB" id="2361671at2"/>
<proteinExistence type="predicted"/>
<organism evidence="1 2">
    <name type="scientific">Evansella caseinilytica</name>
    <dbReference type="NCBI Taxonomy" id="1503961"/>
    <lineage>
        <taxon>Bacteria</taxon>
        <taxon>Bacillati</taxon>
        <taxon>Bacillota</taxon>
        <taxon>Bacilli</taxon>
        <taxon>Bacillales</taxon>
        <taxon>Bacillaceae</taxon>
        <taxon>Evansella</taxon>
    </lineage>
</organism>
<reference evidence="2" key="1">
    <citation type="submission" date="2016-10" db="EMBL/GenBank/DDBJ databases">
        <authorList>
            <person name="Varghese N."/>
            <person name="Submissions S."/>
        </authorList>
    </citation>
    <scope>NUCLEOTIDE SEQUENCE [LARGE SCALE GENOMIC DNA]</scope>
    <source>
        <strain evidence="2">SP</strain>
    </source>
</reference>
<dbReference type="STRING" id="1503961.SAMN05421736_102226"/>
<dbReference type="InterPro" id="IPR023164">
    <property type="entry name" value="YqgQ-like_sf"/>
</dbReference>
<dbReference type="EMBL" id="FNPI01000002">
    <property type="protein sequence ID" value="SDY54497.1"/>
    <property type="molecule type" value="Genomic_DNA"/>
</dbReference>